<reference evidence="6 7" key="1">
    <citation type="journal article" date="2016" name="Nat. Commun.">
        <title>Thousands of microbial genomes shed light on interconnected biogeochemical processes in an aquifer system.</title>
        <authorList>
            <person name="Anantharaman K."/>
            <person name="Brown C.T."/>
            <person name="Hug L.A."/>
            <person name="Sharon I."/>
            <person name="Castelle C.J."/>
            <person name="Probst A.J."/>
            <person name="Thomas B.C."/>
            <person name="Singh A."/>
            <person name="Wilkins M.J."/>
            <person name="Karaoz U."/>
            <person name="Brodie E.L."/>
            <person name="Williams K.H."/>
            <person name="Hubbard S.S."/>
            <person name="Banfield J.F."/>
        </authorList>
    </citation>
    <scope>NUCLEOTIDE SEQUENCE [LARGE SCALE GENOMIC DNA]</scope>
</reference>
<dbReference type="SUPFAM" id="SSF56519">
    <property type="entry name" value="Penicillin binding protein dimerisation domain"/>
    <property type="match status" value="1"/>
</dbReference>
<feature type="transmembrane region" description="Helical" evidence="3">
    <location>
        <begin position="20"/>
        <end position="44"/>
    </location>
</feature>
<dbReference type="InterPro" id="IPR005311">
    <property type="entry name" value="PBP_dimer"/>
</dbReference>
<dbReference type="Gene3D" id="3.40.710.10">
    <property type="entry name" value="DD-peptidase/beta-lactamase superfamily"/>
    <property type="match status" value="1"/>
</dbReference>
<dbReference type="PANTHER" id="PTHR30627:SF1">
    <property type="entry name" value="PEPTIDOGLYCAN D,D-TRANSPEPTIDASE FTSI"/>
    <property type="match status" value="1"/>
</dbReference>
<gene>
    <name evidence="6" type="ORF">A2983_03910</name>
</gene>
<dbReference type="InterPro" id="IPR012338">
    <property type="entry name" value="Beta-lactam/transpept-like"/>
</dbReference>
<keyword evidence="3" id="KW-0812">Transmembrane</keyword>
<dbReference type="InterPro" id="IPR050515">
    <property type="entry name" value="Beta-lactam/transpept"/>
</dbReference>
<evidence type="ECO:0000256" key="1">
    <source>
        <dbReference type="ARBA" id="ARBA00004370"/>
    </source>
</evidence>
<dbReference type="Pfam" id="PF03717">
    <property type="entry name" value="PBP_dimer"/>
    <property type="match status" value="1"/>
</dbReference>
<evidence type="ECO:0000313" key="7">
    <source>
        <dbReference type="Proteomes" id="UP000177040"/>
    </source>
</evidence>
<keyword evidence="3" id="KW-1133">Transmembrane helix</keyword>
<accession>A0A1F6N1E5</accession>
<feature type="domain" description="Penicillin-binding protein dimerisation" evidence="5">
    <location>
        <begin position="65"/>
        <end position="223"/>
    </location>
</feature>
<evidence type="ECO:0000256" key="3">
    <source>
        <dbReference type="SAM" id="Phobius"/>
    </source>
</evidence>
<sequence>MQSSYHRPRDDSRSNFSKRIRVAVFFLFFGIVCIIARLFFLMIIQHDFYTALAATTQETSGTLFPRRGQIYLSDARTGATYPLALNKDVFLLYADTRDIKDNETAEKIATILENKFTYMPDRRITVLAQLNKRIDPYEPLEQKLNQETMEEIKKLDLPGLHFVRQTHRTYPEHNLAAHIVGFLGKDNAGNELGRYGIEGYWQKELAGSGGFFAGLKSASGNWIQAAANGFKPAQDGVDLILTIDRTLQYKACERLRQGLIEYGATSAALVIMDPQTGAILTMCSLPDFDPNQYGKVEDPNVYNNAAIFTPYEPGSIFKPIAMSAALNQGVVNPDTPFRDTGRRDGICESPIQNAGNKIHGDQTMTGILQNSINTGMVFVAEQLGKQKFVDYIKRFGFGVETGIELDTETSGTINSLSVNKSNKIDCYTATAAFGQGITITPLQAAVAFSAIANGGTLIKPYIIKEKKFSDGHVEITKPKPVYSVLSRKAASQLGSMLVSTVDKGYSGRARVPGYNVAGKSGTAEIPGPGGYTKTYNHSFVGFAPANDPKYVMLVKFEKPTAAYAESTAAPVFGELSKFLLEYFSVPPTRDVK</sequence>
<dbReference type="SUPFAM" id="SSF56601">
    <property type="entry name" value="beta-lactamase/transpeptidase-like"/>
    <property type="match status" value="1"/>
</dbReference>
<proteinExistence type="predicted"/>
<evidence type="ECO:0000256" key="2">
    <source>
        <dbReference type="ARBA" id="ARBA00023136"/>
    </source>
</evidence>
<keyword evidence="2 3" id="KW-0472">Membrane</keyword>
<dbReference type="Proteomes" id="UP000177040">
    <property type="component" value="Unassembled WGS sequence"/>
</dbReference>
<dbReference type="InterPro" id="IPR001460">
    <property type="entry name" value="PCN-bd_Tpept"/>
</dbReference>
<comment type="subcellular location">
    <subcellularLocation>
        <location evidence="1">Membrane</location>
    </subcellularLocation>
</comment>
<dbReference type="GO" id="GO:0071555">
    <property type="term" value="P:cell wall organization"/>
    <property type="evidence" value="ECO:0007669"/>
    <property type="project" value="TreeGrafter"/>
</dbReference>
<dbReference type="GO" id="GO:0008658">
    <property type="term" value="F:penicillin binding"/>
    <property type="evidence" value="ECO:0007669"/>
    <property type="project" value="InterPro"/>
</dbReference>
<organism evidence="6 7">
    <name type="scientific">Candidatus Magasanikbacteria bacterium RIFCSPLOWO2_01_FULL_40_15</name>
    <dbReference type="NCBI Taxonomy" id="1798686"/>
    <lineage>
        <taxon>Bacteria</taxon>
        <taxon>Candidatus Magasanikiibacteriota</taxon>
    </lineage>
</organism>
<dbReference type="Gene3D" id="3.30.450.330">
    <property type="match status" value="1"/>
</dbReference>
<evidence type="ECO:0000259" key="4">
    <source>
        <dbReference type="Pfam" id="PF00905"/>
    </source>
</evidence>
<dbReference type="EMBL" id="MFQH01000023">
    <property type="protein sequence ID" value="OGH77757.1"/>
    <property type="molecule type" value="Genomic_DNA"/>
</dbReference>
<evidence type="ECO:0008006" key="8">
    <source>
        <dbReference type="Google" id="ProtNLM"/>
    </source>
</evidence>
<dbReference type="PANTHER" id="PTHR30627">
    <property type="entry name" value="PEPTIDOGLYCAN D,D-TRANSPEPTIDASE"/>
    <property type="match status" value="1"/>
</dbReference>
<dbReference type="AlphaFoldDB" id="A0A1F6N1E5"/>
<evidence type="ECO:0000313" key="6">
    <source>
        <dbReference type="EMBL" id="OGH77757.1"/>
    </source>
</evidence>
<dbReference type="Gene3D" id="3.90.1310.10">
    <property type="entry name" value="Penicillin-binding protein 2a (Domain 2)"/>
    <property type="match status" value="1"/>
</dbReference>
<evidence type="ECO:0000259" key="5">
    <source>
        <dbReference type="Pfam" id="PF03717"/>
    </source>
</evidence>
<dbReference type="GO" id="GO:0005886">
    <property type="term" value="C:plasma membrane"/>
    <property type="evidence" value="ECO:0007669"/>
    <property type="project" value="TreeGrafter"/>
</dbReference>
<name>A0A1F6N1E5_9BACT</name>
<feature type="domain" description="Penicillin-binding protein transpeptidase" evidence="4">
    <location>
        <begin position="268"/>
        <end position="575"/>
    </location>
</feature>
<protein>
    <recommendedName>
        <fullName evidence="8">Penicillin-binding protein transpeptidase domain-containing protein</fullName>
    </recommendedName>
</protein>
<dbReference type="Pfam" id="PF00905">
    <property type="entry name" value="Transpeptidase"/>
    <property type="match status" value="1"/>
</dbReference>
<dbReference type="InterPro" id="IPR036138">
    <property type="entry name" value="PBP_dimer_sf"/>
</dbReference>
<comment type="caution">
    <text evidence="6">The sequence shown here is derived from an EMBL/GenBank/DDBJ whole genome shotgun (WGS) entry which is preliminary data.</text>
</comment>